<dbReference type="GO" id="GO:0016887">
    <property type="term" value="F:ATP hydrolysis activity"/>
    <property type="evidence" value="ECO:0007669"/>
    <property type="project" value="InterPro"/>
</dbReference>
<dbReference type="Pfam" id="PF07726">
    <property type="entry name" value="AAA_3"/>
    <property type="match status" value="1"/>
</dbReference>
<dbReference type="PANTHER" id="PTHR42759:SF5">
    <property type="entry name" value="METHANOL DEHYDROGENASE REGULATOR"/>
    <property type="match status" value="1"/>
</dbReference>
<protein>
    <submittedName>
        <fullName evidence="2">MoxR-like ATPase</fullName>
    </submittedName>
</protein>
<dbReference type="SUPFAM" id="SSF52540">
    <property type="entry name" value="P-loop containing nucleoside triphosphate hydrolases"/>
    <property type="match status" value="1"/>
</dbReference>
<dbReference type="InParanoid" id="A0A1M6B7R4"/>
<proteinExistence type="predicted"/>
<dbReference type="STRING" id="1123071.SAMN02745181_0137"/>
<keyword evidence="3" id="KW-1185">Reference proteome</keyword>
<dbReference type="InterPro" id="IPR041628">
    <property type="entry name" value="ChlI/MoxR_AAA_lid"/>
</dbReference>
<accession>A0A1M6B7R4</accession>
<dbReference type="Gene3D" id="3.40.50.300">
    <property type="entry name" value="P-loop containing nucleotide triphosphate hydrolases"/>
    <property type="match status" value="1"/>
</dbReference>
<feature type="domain" description="AAA+ ATPase" evidence="1">
    <location>
        <begin position="34"/>
        <end position="175"/>
    </location>
</feature>
<dbReference type="RefSeq" id="WP_143157591.1">
    <property type="nucleotide sequence ID" value="NZ_FQYR01000002.1"/>
</dbReference>
<gene>
    <name evidence="2" type="ORF">SAMN02745181_0137</name>
</gene>
<sequence>MTSAEKLKHLHQRLTTTVLGSHQPATLLLVALLAKGHALIEGAPGIGKTSLAQTLAESIGGVFKRIQFTPDLLPSDILGYHLYRQHNGDFDFVQGPIFANMLLADEINRTSPRVQSALLEAMNEGQVTIDGATRKLEEPFLVIATQNDTTSTGTFPLPEPQLDRFLLSIPMELPERSIQESILLQHASQNGMKPHHDAILSTDEILAFQEMTSQIHVSEQLAAYIVALCEQVRRLAGGDHTVSVRGSLCLLRASQARALLDGQGHVLPDHVQDVFTHVMRHRVTCEDGGDVENVLQTALEQTAMA</sequence>
<dbReference type="FunCoup" id="A0A1M6B7R4">
    <property type="interactions" value="16"/>
</dbReference>
<dbReference type="PIRSF" id="PIRSF002849">
    <property type="entry name" value="AAA_ATPase_chaperone_MoxR_prd"/>
    <property type="match status" value="1"/>
</dbReference>
<dbReference type="InterPro" id="IPR050764">
    <property type="entry name" value="CbbQ/NirQ/NorQ/GpvN"/>
</dbReference>
<evidence type="ECO:0000313" key="3">
    <source>
        <dbReference type="Proteomes" id="UP000184510"/>
    </source>
</evidence>
<dbReference type="InterPro" id="IPR011703">
    <property type="entry name" value="ATPase_AAA-3"/>
</dbReference>
<dbReference type="Pfam" id="PF17863">
    <property type="entry name" value="AAA_lid_2"/>
    <property type="match status" value="1"/>
</dbReference>
<dbReference type="InterPro" id="IPR003593">
    <property type="entry name" value="AAA+_ATPase"/>
</dbReference>
<dbReference type="CDD" id="cd00009">
    <property type="entry name" value="AAA"/>
    <property type="match status" value="1"/>
</dbReference>
<dbReference type="InterPro" id="IPR027417">
    <property type="entry name" value="P-loop_NTPase"/>
</dbReference>
<dbReference type="Proteomes" id="UP000184510">
    <property type="component" value="Unassembled WGS sequence"/>
</dbReference>
<dbReference type="PANTHER" id="PTHR42759">
    <property type="entry name" value="MOXR FAMILY PROTEIN"/>
    <property type="match status" value="1"/>
</dbReference>
<evidence type="ECO:0000259" key="1">
    <source>
        <dbReference type="SMART" id="SM00382"/>
    </source>
</evidence>
<organism evidence="2 3">
    <name type="scientific">Rubritalea squalenifaciens DSM 18772</name>
    <dbReference type="NCBI Taxonomy" id="1123071"/>
    <lineage>
        <taxon>Bacteria</taxon>
        <taxon>Pseudomonadati</taxon>
        <taxon>Verrucomicrobiota</taxon>
        <taxon>Verrucomicrobiia</taxon>
        <taxon>Verrucomicrobiales</taxon>
        <taxon>Rubritaleaceae</taxon>
        <taxon>Rubritalea</taxon>
    </lineage>
</organism>
<dbReference type="GO" id="GO:0005524">
    <property type="term" value="F:ATP binding"/>
    <property type="evidence" value="ECO:0007669"/>
    <property type="project" value="InterPro"/>
</dbReference>
<dbReference type="SMART" id="SM00382">
    <property type="entry name" value="AAA"/>
    <property type="match status" value="1"/>
</dbReference>
<reference evidence="2 3" key="1">
    <citation type="submission" date="2016-11" db="EMBL/GenBank/DDBJ databases">
        <authorList>
            <person name="Jaros S."/>
            <person name="Januszkiewicz K."/>
            <person name="Wedrychowicz H."/>
        </authorList>
    </citation>
    <scope>NUCLEOTIDE SEQUENCE [LARGE SCALE GENOMIC DNA]</scope>
    <source>
        <strain evidence="2 3">DSM 18772</strain>
    </source>
</reference>
<name>A0A1M6B7R4_9BACT</name>
<dbReference type="AlphaFoldDB" id="A0A1M6B7R4"/>
<dbReference type="Gene3D" id="1.10.8.80">
    <property type="entry name" value="Magnesium chelatase subunit I, C-Terminal domain"/>
    <property type="match status" value="1"/>
</dbReference>
<evidence type="ECO:0000313" key="2">
    <source>
        <dbReference type="EMBL" id="SHI44618.1"/>
    </source>
</evidence>
<dbReference type="EMBL" id="FQYR01000002">
    <property type="protein sequence ID" value="SHI44618.1"/>
    <property type="molecule type" value="Genomic_DNA"/>
</dbReference>
<dbReference type="OrthoDB" id="9808397at2"/>